<reference evidence="1 2" key="1">
    <citation type="journal article" date="2012" name="Science">
        <title>The Paleozoic origin of enzymatic lignin decomposition reconstructed from 31 fungal genomes.</title>
        <authorList>
            <person name="Floudas D."/>
            <person name="Binder M."/>
            <person name="Riley R."/>
            <person name="Barry K."/>
            <person name="Blanchette R.A."/>
            <person name="Henrissat B."/>
            <person name="Martinez A.T."/>
            <person name="Otillar R."/>
            <person name="Spatafora J.W."/>
            <person name="Yadav J.S."/>
            <person name="Aerts A."/>
            <person name="Benoit I."/>
            <person name="Boyd A."/>
            <person name="Carlson A."/>
            <person name="Copeland A."/>
            <person name="Coutinho P.M."/>
            <person name="de Vries R.P."/>
            <person name="Ferreira P."/>
            <person name="Findley K."/>
            <person name="Foster B."/>
            <person name="Gaskell J."/>
            <person name="Glotzer D."/>
            <person name="Gorecki P."/>
            <person name="Heitman J."/>
            <person name="Hesse C."/>
            <person name="Hori C."/>
            <person name="Igarashi K."/>
            <person name="Jurgens J.A."/>
            <person name="Kallen N."/>
            <person name="Kersten P."/>
            <person name="Kohler A."/>
            <person name="Kuees U."/>
            <person name="Kumar T.K.A."/>
            <person name="Kuo A."/>
            <person name="LaButti K."/>
            <person name="Larrondo L.F."/>
            <person name="Lindquist E."/>
            <person name="Ling A."/>
            <person name="Lombard V."/>
            <person name="Lucas S."/>
            <person name="Lundell T."/>
            <person name="Martin R."/>
            <person name="McLaughlin D.J."/>
            <person name="Morgenstern I."/>
            <person name="Morin E."/>
            <person name="Murat C."/>
            <person name="Nagy L.G."/>
            <person name="Nolan M."/>
            <person name="Ohm R.A."/>
            <person name="Patyshakuliyeva A."/>
            <person name="Rokas A."/>
            <person name="Ruiz-Duenas F.J."/>
            <person name="Sabat G."/>
            <person name="Salamov A."/>
            <person name="Samejima M."/>
            <person name="Schmutz J."/>
            <person name="Slot J.C."/>
            <person name="St John F."/>
            <person name="Stenlid J."/>
            <person name="Sun H."/>
            <person name="Sun S."/>
            <person name="Syed K."/>
            <person name="Tsang A."/>
            <person name="Wiebenga A."/>
            <person name="Young D."/>
            <person name="Pisabarro A."/>
            <person name="Eastwood D.C."/>
            <person name="Martin F."/>
            <person name="Cullen D."/>
            <person name="Grigoriev I.V."/>
            <person name="Hibbett D.S."/>
        </authorList>
    </citation>
    <scope>NUCLEOTIDE SEQUENCE</scope>
    <source>
        <strain evidence="2">FP-58527</strain>
    </source>
</reference>
<evidence type="ECO:0000313" key="1">
    <source>
        <dbReference type="EMBL" id="EPS99305.1"/>
    </source>
</evidence>
<evidence type="ECO:0000313" key="2">
    <source>
        <dbReference type="Proteomes" id="UP000015241"/>
    </source>
</evidence>
<dbReference type="AlphaFoldDB" id="S8FCL4"/>
<feature type="non-terminal residue" evidence="1">
    <location>
        <position position="1"/>
    </location>
</feature>
<name>S8FCL4_FOMSC</name>
<dbReference type="OrthoDB" id="2790464at2759"/>
<dbReference type="EMBL" id="KE504158">
    <property type="protein sequence ID" value="EPS99305.1"/>
    <property type="molecule type" value="Genomic_DNA"/>
</dbReference>
<accession>S8FCL4</accession>
<protein>
    <submittedName>
        <fullName evidence="1">Uncharacterized protein</fullName>
    </submittedName>
</protein>
<sequence>QCVSTCQPVVDAQNCSRNAACTCTTARPVAVQACLQCQLDARSSSVPNVLALIVPSKLHDYAQLCGEDITAQAVLRFDGDSAAASNATLQGRELLPSACLYGVPEIATSPLAIFKSSRRAWPFIAVAVLMMLYLSERRYHK</sequence>
<keyword evidence="2" id="KW-1185">Reference proteome</keyword>
<proteinExistence type="predicted"/>
<gene>
    <name evidence="1" type="ORF">FOMPIDRAFT_1124778</name>
</gene>
<dbReference type="InParanoid" id="S8FCL4"/>
<dbReference type="Proteomes" id="UP000015241">
    <property type="component" value="Unassembled WGS sequence"/>
</dbReference>
<dbReference type="HOGENOM" id="CLU_120112_0_0_1"/>
<organism evidence="1 2">
    <name type="scientific">Fomitopsis schrenkii</name>
    <name type="common">Brown rot fungus</name>
    <dbReference type="NCBI Taxonomy" id="2126942"/>
    <lineage>
        <taxon>Eukaryota</taxon>
        <taxon>Fungi</taxon>
        <taxon>Dikarya</taxon>
        <taxon>Basidiomycota</taxon>
        <taxon>Agaricomycotina</taxon>
        <taxon>Agaricomycetes</taxon>
        <taxon>Polyporales</taxon>
        <taxon>Fomitopsis</taxon>
    </lineage>
</organism>